<evidence type="ECO:0000256" key="2">
    <source>
        <dbReference type="ARBA" id="ARBA00003213"/>
    </source>
</evidence>
<dbReference type="NCBIfam" id="TIGR00174">
    <property type="entry name" value="miaA"/>
    <property type="match status" value="1"/>
</dbReference>
<gene>
    <name evidence="10 14" type="primary">miaA</name>
    <name evidence="14" type="ORF">ARMA_0737</name>
    <name evidence="15" type="ORF">SE16_04575</name>
</gene>
<keyword evidence="8 10" id="KW-0460">Magnesium</keyword>
<dbReference type="FunFam" id="1.10.20.140:FF:000001">
    <property type="entry name" value="tRNA dimethylallyltransferase"/>
    <property type="match status" value="1"/>
</dbReference>
<dbReference type="Gene3D" id="1.10.20.140">
    <property type="match status" value="1"/>
</dbReference>
<evidence type="ECO:0000256" key="7">
    <source>
        <dbReference type="ARBA" id="ARBA00022840"/>
    </source>
</evidence>
<feature type="site" description="Interaction with substrate tRNA" evidence="10">
    <location>
        <position position="107"/>
    </location>
</feature>
<proteinExistence type="inferred from homology"/>
<evidence type="ECO:0000256" key="8">
    <source>
        <dbReference type="ARBA" id="ARBA00022842"/>
    </source>
</evidence>
<keyword evidence="5 10" id="KW-0819">tRNA processing</keyword>
<dbReference type="SUPFAM" id="SSF52540">
    <property type="entry name" value="P-loop containing nucleoside triphosphate hydrolases"/>
    <property type="match status" value="1"/>
</dbReference>
<dbReference type="Proteomes" id="UP000037784">
    <property type="component" value="Unassembled WGS sequence"/>
</dbReference>
<feature type="site" description="Interaction with substrate tRNA" evidence="10">
    <location>
        <position position="130"/>
    </location>
</feature>
<dbReference type="Gene3D" id="3.40.50.300">
    <property type="entry name" value="P-loop containing nucleotide triphosphate hydrolases"/>
    <property type="match status" value="1"/>
</dbReference>
<evidence type="ECO:0000313" key="17">
    <source>
        <dbReference type="Proteomes" id="UP000050502"/>
    </source>
</evidence>
<organism evidence="14 16">
    <name type="scientific">Ardenticatena maritima</name>
    <dbReference type="NCBI Taxonomy" id="872965"/>
    <lineage>
        <taxon>Bacteria</taxon>
        <taxon>Bacillati</taxon>
        <taxon>Chloroflexota</taxon>
        <taxon>Ardenticatenia</taxon>
        <taxon>Ardenticatenales</taxon>
        <taxon>Ardenticatenaceae</taxon>
        <taxon>Ardenticatena</taxon>
    </lineage>
</organism>
<comment type="caution">
    <text evidence="14">The sequence shown here is derived from an EMBL/GenBank/DDBJ whole genome shotgun (WGS) entry which is preliminary data.</text>
</comment>
<dbReference type="Pfam" id="PF01715">
    <property type="entry name" value="IPPT"/>
    <property type="match status" value="1"/>
</dbReference>
<protein>
    <recommendedName>
        <fullName evidence="10">tRNA dimethylallyltransferase</fullName>
        <ecNumber evidence="10">2.5.1.75</ecNumber>
    </recommendedName>
    <alternativeName>
        <fullName evidence="10">Dimethylallyl diphosphate:tRNA dimethylallyltransferase</fullName>
        <shortName evidence="10">DMAPP:tRNA dimethylallyltransferase</shortName>
        <shortName evidence="10">DMATase</shortName>
    </alternativeName>
    <alternativeName>
        <fullName evidence="10">Isopentenyl-diphosphate:tRNA isopentenyltransferase</fullName>
        <shortName evidence="10">IPP transferase</shortName>
        <shortName evidence="10">IPPT</shortName>
        <shortName evidence="10">IPTase</shortName>
    </alternativeName>
</protein>
<evidence type="ECO:0000256" key="10">
    <source>
        <dbReference type="HAMAP-Rule" id="MF_00185"/>
    </source>
</evidence>
<comment type="function">
    <text evidence="2 10 12">Catalyzes the transfer of a dimethylallyl group onto the adenine at position 37 in tRNAs that read codons beginning with uridine, leading to the formation of N6-(dimethylallyl)adenosine (i(6)A).</text>
</comment>
<evidence type="ECO:0000256" key="9">
    <source>
        <dbReference type="ARBA" id="ARBA00049563"/>
    </source>
</evidence>
<keyword evidence="6 10" id="KW-0547">Nucleotide-binding</keyword>
<dbReference type="STRING" id="872965.SE16_04575"/>
<name>A0A0M9UBX5_9CHLR</name>
<dbReference type="PATRIC" id="fig|872965.6.peg.890"/>
<evidence type="ECO:0000256" key="1">
    <source>
        <dbReference type="ARBA" id="ARBA00001946"/>
    </source>
</evidence>
<dbReference type="Proteomes" id="UP000050502">
    <property type="component" value="Unassembled WGS sequence"/>
</dbReference>
<reference evidence="14 16" key="1">
    <citation type="journal article" date="2015" name="Genome Announc.">
        <title>Draft Genome Sequence of a Heterotrophic Facultative Anaerobic Thermophilic Bacterium, Ardenticatena maritima Strain 110ST.</title>
        <authorList>
            <person name="Kawaichi S."/>
            <person name="Yoshida T."/>
            <person name="Sako Y."/>
            <person name="Nakamura R."/>
        </authorList>
    </citation>
    <scope>NUCLEOTIDE SEQUENCE [LARGE SCALE GENOMIC DNA]</scope>
    <source>
        <strain evidence="14 16">110S</strain>
    </source>
</reference>
<evidence type="ECO:0000256" key="4">
    <source>
        <dbReference type="ARBA" id="ARBA00022679"/>
    </source>
</evidence>
<dbReference type="RefSeq" id="WP_054492252.1">
    <property type="nucleotide sequence ID" value="NZ_BBZA01000046.1"/>
</dbReference>
<dbReference type="PANTHER" id="PTHR11088">
    <property type="entry name" value="TRNA DIMETHYLALLYLTRANSFERASE"/>
    <property type="match status" value="1"/>
</dbReference>
<dbReference type="InParanoid" id="A0A0M9UBX5"/>
<evidence type="ECO:0000256" key="12">
    <source>
        <dbReference type="RuleBase" id="RU003784"/>
    </source>
</evidence>
<dbReference type="InterPro" id="IPR039657">
    <property type="entry name" value="Dimethylallyltransferase"/>
</dbReference>
<dbReference type="FunCoup" id="A0A0M9UBX5">
    <property type="interactions" value="473"/>
</dbReference>
<dbReference type="EMBL" id="LGKN01000003">
    <property type="protein sequence ID" value="KPL89677.1"/>
    <property type="molecule type" value="Genomic_DNA"/>
</dbReference>
<comment type="caution">
    <text evidence="10">Lacks conserved residue(s) required for the propagation of feature annotation.</text>
</comment>
<dbReference type="GO" id="GO:0005524">
    <property type="term" value="F:ATP binding"/>
    <property type="evidence" value="ECO:0007669"/>
    <property type="project" value="UniProtKB-UniRule"/>
</dbReference>
<evidence type="ECO:0000256" key="3">
    <source>
        <dbReference type="ARBA" id="ARBA00005842"/>
    </source>
</evidence>
<dbReference type="InterPro" id="IPR018022">
    <property type="entry name" value="IPT"/>
</dbReference>
<accession>A0A0M9UBX5</accession>
<evidence type="ECO:0000256" key="6">
    <source>
        <dbReference type="ARBA" id="ARBA00022741"/>
    </source>
</evidence>
<comment type="similarity">
    <text evidence="3 10 13">Belongs to the IPP transferase family.</text>
</comment>
<dbReference type="HAMAP" id="MF_00185">
    <property type="entry name" value="IPP_trans"/>
    <property type="match status" value="1"/>
</dbReference>
<dbReference type="GO" id="GO:0052381">
    <property type="term" value="F:tRNA dimethylallyltransferase activity"/>
    <property type="evidence" value="ECO:0007669"/>
    <property type="project" value="UniProtKB-UniRule"/>
</dbReference>
<dbReference type="EC" id="2.5.1.75" evidence="10"/>
<sequence length="324" mass="36077">MSDEQPHLPPLIAVVGPTAVGKTATAIALAQAFDGEIVSADSRQLYIGMDIGTAKPTPEEQAAARHHLIDILTPDQQMTLADFQDRAYAAIADITARGKLPLLVGGTGLYVRAVLEGYRIPRVPPNPEFRRAMEALAAREGAQALYTRLQALDPEAAANIDPRNVRRVIRALEVIEATGEPFSAQQGREPPPYDILRIGLTMPRDALYARADARIRAMWEAGWVDEVRRLVAAGYTPETSDAMKSLGYPEVVAYVRGEITDENEVLRLIGRSTRRFIRQQYGWFRLDDPRIHWFDVQQQPREAITAFVAQWLARRSPPSPPPRQ</sequence>
<dbReference type="EMBL" id="BBZA01000046">
    <property type="protein sequence ID" value="GAP62314.1"/>
    <property type="molecule type" value="Genomic_DNA"/>
</dbReference>
<comment type="catalytic activity">
    <reaction evidence="9 10 11">
        <text>adenosine(37) in tRNA + dimethylallyl diphosphate = N(6)-dimethylallyladenosine(37) in tRNA + diphosphate</text>
        <dbReference type="Rhea" id="RHEA:26482"/>
        <dbReference type="Rhea" id="RHEA-COMP:10162"/>
        <dbReference type="Rhea" id="RHEA-COMP:10375"/>
        <dbReference type="ChEBI" id="CHEBI:33019"/>
        <dbReference type="ChEBI" id="CHEBI:57623"/>
        <dbReference type="ChEBI" id="CHEBI:74411"/>
        <dbReference type="ChEBI" id="CHEBI:74415"/>
        <dbReference type="EC" id="2.5.1.75"/>
    </reaction>
</comment>
<evidence type="ECO:0000313" key="15">
    <source>
        <dbReference type="EMBL" id="KPL89677.1"/>
    </source>
</evidence>
<evidence type="ECO:0000313" key="16">
    <source>
        <dbReference type="Proteomes" id="UP000037784"/>
    </source>
</evidence>
<keyword evidence="16" id="KW-1185">Reference proteome</keyword>
<dbReference type="GO" id="GO:0006400">
    <property type="term" value="P:tRNA modification"/>
    <property type="evidence" value="ECO:0007669"/>
    <property type="project" value="TreeGrafter"/>
</dbReference>
<feature type="binding site" evidence="10">
    <location>
        <begin position="16"/>
        <end position="23"/>
    </location>
    <ligand>
        <name>ATP</name>
        <dbReference type="ChEBI" id="CHEBI:30616"/>
    </ligand>
</feature>
<feature type="region of interest" description="Interaction with substrate tRNA" evidence="10">
    <location>
        <begin position="41"/>
        <end position="44"/>
    </location>
</feature>
<reference evidence="16" key="3">
    <citation type="submission" date="2015-08" db="EMBL/GenBank/DDBJ databases">
        <title>Draft Genome Sequence of a Heterotrophic Facultative Anaerobic Bacterium Ardenticatena maritima Strain 110S.</title>
        <authorList>
            <person name="Kawaichi S."/>
            <person name="Yoshida T."/>
            <person name="Sako Y."/>
            <person name="Nakamura R."/>
        </authorList>
    </citation>
    <scope>NUCLEOTIDE SEQUENCE [LARGE SCALE GENOMIC DNA]</scope>
    <source>
        <strain evidence="16">110S</strain>
    </source>
</reference>
<comment type="subunit">
    <text evidence="10">Monomer.</text>
</comment>
<evidence type="ECO:0000256" key="11">
    <source>
        <dbReference type="RuleBase" id="RU003783"/>
    </source>
</evidence>
<evidence type="ECO:0000313" key="14">
    <source>
        <dbReference type="EMBL" id="GAP62314.1"/>
    </source>
</evidence>
<evidence type="ECO:0000256" key="5">
    <source>
        <dbReference type="ARBA" id="ARBA00022694"/>
    </source>
</evidence>
<dbReference type="PANTHER" id="PTHR11088:SF60">
    <property type="entry name" value="TRNA DIMETHYLALLYLTRANSFERASE"/>
    <property type="match status" value="1"/>
</dbReference>
<keyword evidence="4 10" id="KW-0808">Transferase</keyword>
<evidence type="ECO:0000256" key="13">
    <source>
        <dbReference type="RuleBase" id="RU003785"/>
    </source>
</evidence>
<reference evidence="15 17" key="2">
    <citation type="submission" date="2015-07" db="EMBL/GenBank/DDBJ databases">
        <title>Whole genome sequence of Ardenticatena maritima DSM 23922.</title>
        <authorList>
            <person name="Hemp J."/>
            <person name="Ward L.M."/>
            <person name="Pace L.A."/>
            <person name="Fischer W.W."/>
        </authorList>
    </citation>
    <scope>NUCLEOTIDE SEQUENCE [LARGE SCALE GENOMIC DNA]</scope>
    <source>
        <strain evidence="15 17">110S</strain>
    </source>
</reference>
<dbReference type="InterPro" id="IPR027417">
    <property type="entry name" value="P-loop_NTPase"/>
</dbReference>
<keyword evidence="7 10" id="KW-0067">ATP-binding</keyword>
<dbReference type="AlphaFoldDB" id="A0A0M9UBX5"/>
<comment type="cofactor">
    <cofactor evidence="1 10">
        <name>Mg(2+)</name>
        <dbReference type="ChEBI" id="CHEBI:18420"/>
    </cofactor>
</comment>
<feature type="binding site" evidence="10">
    <location>
        <begin position="18"/>
        <end position="23"/>
    </location>
    <ligand>
        <name>substrate</name>
    </ligand>
</feature>